<protein>
    <recommendedName>
        <fullName evidence="3">Lipoprotein</fullName>
    </recommendedName>
</protein>
<name>A0A9N8RY17_9BURK</name>
<evidence type="ECO:0000313" key="2">
    <source>
        <dbReference type="Proteomes" id="UP000789704"/>
    </source>
</evidence>
<sequence length="171" mass="18165">MNAASLVASLSIVGLLAGCATGYQPSGMNGGFSETQLDTNVFRVSFKGNGYTSRDKVEDFVLLRSADLTLSHGFTHFAIVDGKSYENKSYISMPTQSYTTGTATVSGHTAYGSAYTTTYGGQVIAVTAPSMVNTIVAFQGKPNIQAMVYDARFICESLGTKYEVTCGRGQK</sequence>
<dbReference type="Proteomes" id="UP000789704">
    <property type="component" value="Unassembled WGS sequence"/>
</dbReference>
<dbReference type="AlphaFoldDB" id="A0A9N8RY17"/>
<reference evidence="1" key="1">
    <citation type="submission" date="2021-04" db="EMBL/GenBank/DDBJ databases">
        <authorList>
            <person name="Vanwijnsberghe S."/>
        </authorList>
    </citation>
    <scope>NUCLEOTIDE SEQUENCE</scope>
    <source>
        <strain evidence="1">LMG 31841</strain>
    </source>
</reference>
<dbReference type="EMBL" id="CAJQZC010000005">
    <property type="protein sequence ID" value="CAG4901331.1"/>
    <property type="molecule type" value="Genomic_DNA"/>
</dbReference>
<organism evidence="1 2">
    <name type="scientific">Paraburkholderia saeva</name>
    <dbReference type="NCBI Taxonomy" id="2777537"/>
    <lineage>
        <taxon>Bacteria</taxon>
        <taxon>Pseudomonadati</taxon>
        <taxon>Pseudomonadota</taxon>
        <taxon>Betaproteobacteria</taxon>
        <taxon>Burkholderiales</taxon>
        <taxon>Burkholderiaceae</taxon>
        <taxon>Paraburkholderia</taxon>
    </lineage>
</organism>
<dbReference type="NCBIfam" id="NF047637">
    <property type="entry name" value="lipo_CC0125"/>
    <property type="match status" value="1"/>
</dbReference>
<comment type="caution">
    <text evidence="1">The sequence shown here is derived from an EMBL/GenBank/DDBJ whole genome shotgun (WGS) entry which is preliminary data.</text>
</comment>
<evidence type="ECO:0008006" key="3">
    <source>
        <dbReference type="Google" id="ProtNLM"/>
    </source>
</evidence>
<accession>A0A9N8RY17</accession>
<dbReference type="RefSeq" id="WP_228877849.1">
    <property type="nucleotide sequence ID" value="NZ_CAJQYX010000002.1"/>
</dbReference>
<proteinExistence type="predicted"/>
<evidence type="ECO:0000313" key="1">
    <source>
        <dbReference type="EMBL" id="CAG4901331.1"/>
    </source>
</evidence>
<gene>
    <name evidence="1" type="ORF">LMG31841_02980</name>
</gene>
<keyword evidence="2" id="KW-1185">Reference proteome</keyword>